<keyword evidence="4" id="KW-1185">Reference proteome</keyword>
<dbReference type="InterPro" id="IPR051311">
    <property type="entry name" value="DedA_domain"/>
</dbReference>
<feature type="domain" description="VTT" evidence="2">
    <location>
        <begin position="25"/>
        <end position="133"/>
    </location>
</feature>
<feature type="transmembrane region" description="Helical" evidence="1">
    <location>
        <begin position="36"/>
        <end position="59"/>
    </location>
</feature>
<gene>
    <name evidence="3" type="ORF">Q8A57_02380</name>
</gene>
<dbReference type="InterPro" id="IPR032816">
    <property type="entry name" value="VTT_dom"/>
</dbReference>
<sequence>MYFLMFISALGAGSLLPFYSEVALVTFLDDGNPMLLWLVATVGNTLGAALNWGIGRYLIHFENRSWFPFKPVKLHRAQHWFQRYGVWSLLLAWVPVVGDPLTFVAGVMRVNLGLFLLLTAIGKGLRYLIVIVLYLNLI</sequence>
<protein>
    <submittedName>
        <fullName evidence="3">YqaA family protein</fullName>
    </submittedName>
</protein>
<dbReference type="Proteomes" id="UP001178354">
    <property type="component" value="Unassembled WGS sequence"/>
</dbReference>
<evidence type="ECO:0000259" key="2">
    <source>
        <dbReference type="Pfam" id="PF09335"/>
    </source>
</evidence>
<keyword evidence="1" id="KW-0472">Membrane</keyword>
<dbReference type="GO" id="GO:0005886">
    <property type="term" value="C:plasma membrane"/>
    <property type="evidence" value="ECO:0007669"/>
    <property type="project" value="UniProtKB-ARBA"/>
</dbReference>
<feature type="transmembrane region" description="Helical" evidence="1">
    <location>
        <begin position="80"/>
        <end position="98"/>
    </location>
</feature>
<dbReference type="AlphaFoldDB" id="A0AAW8B3U9"/>
<dbReference type="PANTHER" id="PTHR42709">
    <property type="entry name" value="ALKALINE PHOSPHATASE LIKE PROTEIN"/>
    <property type="match status" value="1"/>
</dbReference>
<feature type="transmembrane region" description="Helical" evidence="1">
    <location>
        <begin position="110"/>
        <end position="135"/>
    </location>
</feature>
<reference evidence="3" key="1">
    <citation type="journal article" date="2010" name="Int. J. Syst. Evol. Microbiol.">
        <title>Porticoccus litoralis gen. nov., sp. nov., a gammaproteobacterium isolated from the Yellow Sea.</title>
        <authorList>
            <person name="Oh H.M."/>
            <person name="Kim H."/>
            <person name="Kim K.M."/>
            <person name="Min G.S."/>
            <person name="Cho J.C."/>
        </authorList>
    </citation>
    <scope>NUCLEOTIDE SEQUENCE</scope>
    <source>
        <strain evidence="3">DSM 25064</strain>
    </source>
</reference>
<dbReference type="PANTHER" id="PTHR42709:SF4">
    <property type="entry name" value="INNER MEMBRANE PROTEIN YQAA"/>
    <property type="match status" value="1"/>
</dbReference>
<name>A0AAW8B3U9_9GAMM</name>
<keyword evidence="1" id="KW-0812">Transmembrane</keyword>
<evidence type="ECO:0000313" key="3">
    <source>
        <dbReference type="EMBL" id="MDP1519808.1"/>
    </source>
</evidence>
<reference evidence="3" key="2">
    <citation type="submission" date="2023-08" db="EMBL/GenBank/DDBJ databases">
        <authorList>
            <person name="Luo J."/>
        </authorList>
    </citation>
    <scope>NUCLEOTIDE SEQUENCE</scope>
    <source>
        <strain evidence="3">DSM 25064</strain>
    </source>
</reference>
<organism evidence="3 4">
    <name type="scientific">Porticoccus litoralis</name>
    <dbReference type="NCBI Taxonomy" id="434086"/>
    <lineage>
        <taxon>Bacteria</taxon>
        <taxon>Pseudomonadati</taxon>
        <taxon>Pseudomonadota</taxon>
        <taxon>Gammaproteobacteria</taxon>
        <taxon>Cellvibrionales</taxon>
        <taxon>Porticoccaceae</taxon>
        <taxon>Porticoccus</taxon>
    </lineage>
</organism>
<comment type="caution">
    <text evidence="3">The sequence shown here is derived from an EMBL/GenBank/DDBJ whole genome shotgun (WGS) entry which is preliminary data.</text>
</comment>
<dbReference type="RefSeq" id="WP_305169320.1">
    <property type="nucleotide sequence ID" value="NZ_JAUUUU010000001.1"/>
</dbReference>
<dbReference type="EMBL" id="JAUUUU010000001">
    <property type="protein sequence ID" value="MDP1519808.1"/>
    <property type="molecule type" value="Genomic_DNA"/>
</dbReference>
<evidence type="ECO:0000313" key="4">
    <source>
        <dbReference type="Proteomes" id="UP001178354"/>
    </source>
</evidence>
<accession>A0AAW8B3U9</accession>
<keyword evidence="1" id="KW-1133">Transmembrane helix</keyword>
<proteinExistence type="predicted"/>
<evidence type="ECO:0000256" key="1">
    <source>
        <dbReference type="SAM" id="Phobius"/>
    </source>
</evidence>
<dbReference type="Pfam" id="PF09335">
    <property type="entry name" value="VTT_dom"/>
    <property type="match status" value="1"/>
</dbReference>